<organism evidence="2 3">
    <name type="scientific">Ditylenchus destructor</name>
    <dbReference type="NCBI Taxonomy" id="166010"/>
    <lineage>
        <taxon>Eukaryota</taxon>
        <taxon>Metazoa</taxon>
        <taxon>Ecdysozoa</taxon>
        <taxon>Nematoda</taxon>
        <taxon>Chromadorea</taxon>
        <taxon>Rhabditida</taxon>
        <taxon>Tylenchina</taxon>
        <taxon>Tylenchomorpha</taxon>
        <taxon>Sphaerularioidea</taxon>
        <taxon>Anguinidae</taxon>
        <taxon>Anguininae</taxon>
        <taxon>Ditylenchus</taxon>
    </lineage>
</organism>
<evidence type="ECO:0000313" key="2">
    <source>
        <dbReference type="EMBL" id="KAI1718238.1"/>
    </source>
</evidence>
<protein>
    <submittedName>
        <fullName evidence="2">Uncharacterized protein</fullName>
    </submittedName>
</protein>
<accession>A0AAD4N6A8</accession>
<dbReference type="AlphaFoldDB" id="A0AAD4N6A8"/>
<feature type="compositionally biased region" description="Basic residues" evidence="1">
    <location>
        <begin position="167"/>
        <end position="176"/>
    </location>
</feature>
<dbReference type="Proteomes" id="UP001201812">
    <property type="component" value="Unassembled WGS sequence"/>
</dbReference>
<sequence>MTIALDDDYLSEIAPKTLNILRGLLDQESPTGEIDYSTFGQCLLSMEKQFNVDWSAPFQFRMPKEKTVSLKPPAMLCDAEVVPAGNDNKITNLLECLETKTARTKNKEKVMSQRKQKSQKAIPATNKQSSNDMDDSDNLESEGSVEDKTQPEEDGFGKGCAFVTAKEKHRANKQAK</sequence>
<keyword evidence="3" id="KW-1185">Reference proteome</keyword>
<reference evidence="2" key="1">
    <citation type="submission" date="2022-01" db="EMBL/GenBank/DDBJ databases">
        <title>Genome Sequence Resource for Two Populations of Ditylenchus destructor, the Migratory Endoparasitic Phytonematode.</title>
        <authorList>
            <person name="Zhang H."/>
            <person name="Lin R."/>
            <person name="Xie B."/>
        </authorList>
    </citation>
    <scope>NUCLEOTIDE SEQUENCE</scope>
    <source>
        <strain evidence="2">BazhouSP</strain>
    </source>
</reference>
<dbReference type="EMBL" id="JAKKPZ010000008">
    <property type="protein sequence ID" value="KAI1718238.1"/>
    <property type="molecule type" value="Genomic_DNA"/>
</dbReference>
<feature type="compositionally biased region" description="Acidic residues" evidence="1">
    <location>
        <begin position="132"/>
        <end position="144"/>
    </location>
</feature>
<proteinExistence type="predicted"/>
<evidence type="ECO:0000313" key="3">
    <source>
        <dbReference type="Proteomes" id="UP001201812"/>
    </source>
</evidence>
<gene>
    <name evidence="2" type="ORF">DdX_06658</name>
</gene>
<evidence type="ECO:0000256" key="1">
    <source>
        <dbReference type="SAM" id="MobiDB-lite"/>
    </source>
</evidence>
<name>A0AAD4N6A8_9BILA</name>
<feature type="region of interest" description="Disordered" evidence="1">
    <location>
        <begin position="104"/>
        <end position="176"/>
    </location>
</feature>
<comment type="caution">
    <text evidence="2">The sequence shown here is derived from an EMBL/GenBank/DDBJ whole genome shotgun (WGS) entry which is preliminary data.</text>
</comment>